<evidence type="ECO:0000256" key="2">
    <source>
        <dbReference type="ARBA" id="ARBA00022679"/>
    </source>
</evidence>
<organism evidence="6 7">
    <name type="scientific">Sphaerotilus hippei</name>
    <dbReference type="NCBI Taxonomy" id="744406"/>
    <lineage>
        <taxon>Bacteria</taxon>
        <taxon>Pseudomonadati</taxon>
        <taxon>Pseudomonadota</taxon>
        <taxon>Betaproteobacteria</taxon>
        <taxon>Burkholderiales</taxon>
        <taxon>Sphaerotilaceae</taxon>
        <taxon>Sphaerotilus</taxon>
    </lineage>
</organism>
<evidence type="ECO:0000256" key="4">
    <source>
        <dbReference type="ARBA" id="ARBA00022803"/>
    </source>
</evidence>
<dbReference type="RefSeq" id="WP_110400711.1">
    <property type="nucleotide sequence ID" value="NZ_QJJS01000008.1"/>
</dbReference>
<sequence>MKHYARSRALCDWDDFGRWQRQAVAALADPDAAALSPFHLLSLPGITAGEQRRCAQRWMAGRLEASAVDRARLHDEFDLALRPARAGPIRLGYLSADFQEHATALLMVELLEAHDRARFELHAYSYGADEGRGMRQRLQARFEAFTDIRPLDDLAVARRIHADGIDILIDLKGYTAATRTAVLTYRPAPVQVSFLGYPGTSGGDFCDYLISDAFVTPAAAAGDYSEALARMPHSYQPRGRHGTIGPAPTRASVGLPAEGLVLCCFNQAWKFTPDVFDIWCLVLALTPGSVLWLLGDRQAEGQLRQEALRRGVDPNRLVFAEDRPQVEHLGRLQLADLVLDTLPYNAHTTASDALWAGVPVLTCAGDTFAARVAGSLLHAAGLPELVTDSLQAYADLALALAGDPPRLGRLRQRLAEQRLSCALFDVPAYARDLEALYEAMWQRHGAGLAPVALGAGLQRTTSPPSN</sequence>
<keyword evidence="2 6" id="KW-0808">Transferase</keyword>
<keyword evidence="7" id="KW-1185">Reference proteome</keyword>
<evidence type="ECO:0000256" key="3">
    <source>
        <dbReference type="ARBA" id="ARBA00022737"/>
    </source>
</evidence>
<dbReference type="PANTHER" id="PTHR44998:SF1">
    <property type="entry name" value="UDP-N-ACETYLGLUCOSAMINE--PEPTIDE N-ACETYLGLUCOSAMINYLTRANSFERASE 110 KDA SUBUNIT"/>
    <property type="match status" value="1"/>
</dbReference>
<keyword evidence="4" id="KW-0802">TPR repeat</keyword>
<dbReference type="SUPFAM" id="SSF53756">
    <property type="entry name" value="UDP-Glycosyltransferase/glycogen phosphorylase"/>
    <property type="match status" value="1"/>
</dbReference>
<accession>A0A318H0N7</accession>
<name>A0A318H0N7_9BURK</name>
<feature type="domain" description="O-GlcNAc transferase C-terminal" evidence="5">
    <location>
        <begin position="249"/>
        <end position="433"/>
    </location>
</feature>
<dbReference type="Proteomes" id="UP000247811">
    <property type="component" value="Unassembled WGS sequence"/>
</dbReference>
<dbReference type="OrthoDB" id="101857at2"/>
<dbReference type="Pfam" id="PF13844">
    <property type="entry name" value="Glyco_transf_41"/>
    <property type="match status" value="2"/>
</dbReference>
<evidence type="ECO:0000313" key="7">
    <source>
        <dbReference type="Proteomes" id="UP000247811"/>
    </source>
</evidence>
<dbReference type="Gene3D" id="3.40.50.11380">
    <property type="match status" value="1"/>
</dbReference>
<evidence type="ECO:0000256" key="1">
    <source>
        <dbReference type="ARBA" id="ARBA00004922"/>
    </source>
</evidence>
<dbReference type="Gene3D" id="3.40.50.2000">
    <property type="entry name" value="Glycogen Phosphorylase B"/>
    <property type="match status" value="1"/>
</dbReference>
<comment type="pathway">
    <text evidence="1">Protein modification; protein glycosylation.</text>
</comment>
<evidence type="ECO:0000259" key="5">
    <source>
        <dbReference type="Pfam" id="PF13844"/>
    </source>
</evidence>
<dbReference type="AlphaFoldDB" id="A0A318H0N7"/>
<comment type="caution">
    <text evidence="6">The sequence shown here is derived from an EMBL/GenBank/DDBJ whole genome shotgun (WGS) entry which is preliminary data.</text>
</comment>
<reference evidence="6 7" key="1">
    <citation type="submission" date="2018-05" db="EMBL/GenBank/DDBJ databases">
        <title>Genomic Encyclopedia of Type Strains, Phase IV (KMG-IV): sequencing the most valuable type-strain genomes for metagenomic binning, comparative biology and taxonomic classification.</title>
        <authorList>
            <person name="Goeker M."/>
        </authorList>
    </citation>
    <scope>NUCLEOTIDE SEQUENCE [LARGE SCALE GENOMIC DNA]</scope>
    <source>
        <strain evidence="6 7">DSM 566</strain>
    </source>
</reference>
<dbReference type="GO" id="GO:0016740">
    <property type="term" value="F:transferase activity"/>
    <property type="evidence" value="ECO:0007669"/>
    <property type="project" value="UniProtKB-KW"/>
</dbReference>
<gene>
    <name evidence="6" type="ORF">C7444_1087</name>
</gene>
<keyword evidence="3" id="KW-0677">Repeat</keyword>
<protein>
    <submittedName>
        <fullName evidence="6">Glycosyl transferase family 41</fullName>
    </submittedName>
</protein>
<dbReference type="InterPro" id="IPR029489">
    <property type="entry name" value="OGT/SEC/SPY_C"/>
</dbReference>
<dbReference type="EMBL" id="QJJS01000008">
    <property type="protein sequence ID" value="PXW95749.1"/>
    <property type="molecule type" value="Genomic_DNA"/>
</dbReference>
<evidence type="ECO:0000313" key="6">
    <source>
        <dbReference type="EMBL" id="PXW95749.1"/>
    </source>
</evidence>
<feature type="domain" description="O-GlcNAc transferase C-terminal" evidence="5">
    <location>
        <begin position="10"/>
        <end position="235"/>
    </location>
</feature>
<dbReference type="PANTHER" id="PTHR44998">
    <property type="match status" value="1"/>
</dbReference>
<proteinExistence type="predicted"/>